<dbReference type="GO" id="GO:0006412">
    <property type="term" value="P:translation"/>
    <property type="evidence" value="ECO:0007669"/>
    <property type="project" value="UniProtKB-UniRule"/>
</dbReference>
<dbReference type="InterPro" id="IPR023631">
    <property type="entry name" value="Amidase_dom"/>
</dbReference>
<evidence type="ECO:0000313" key="12">
    <source>
        <dbReference type="EMBL" id="MBB6340022.1"/>
    </source>
</evidence>
<dbReference type="InterPro" id="IPR004412">
    <property type="entry name" value="GatA"/>
</dbReference>
<dbReference type="GO" id="GO:0050567">
    <property type="term" value="F:glutaminyl-tRNA synthase (glutamine-hydrolyzing) activity"/>
    <property type="evidence" value="ECO:0007669"/>
    <property type="project" value="UniProtKB-UniRule"/>
</dbReference>
<keyword evidence="12" id="KW-0808">Transferase</keyword>
<dbReference type="SUPFAM" id="SSF75304">
    <property type="entry name" value="Amidase signature (AS) enzymes"/>
    <property type="match status" value="1"/>
</dbReference>
<comment type="catalytic activity">
    <reaction evidence="9 10">
        <text>L-glutamyl-tRNA(Gln) + L-glutamine + ATP + H2O = L-glutaminyl-tRNA(Gln) + L-glutamate + ADP + phosphate + H(+)</text>
        <dbReference type="Rhea" id="RHEA:17521"/>
        <dbReference type="Rhea" id="RHEA-COMP:9681"/>
        <dbReference type="Rhea" id="RHEA-COMP:9684"/>
        <dbReference type="ChEBI" id="CHEBI:15377"/>
        <dbReference type="ChEBI" id="CHEBI:15378"/>
        <dbReference type="ChEBI" id="CHEBI:29985"/>
        <dbReference type="ChEBI" id="CHEBI:30616"/>
        <dbReference type="ChEBI" id="CHEBI:43474"/>
        <dbReference type="ChEBI" id="CHEBI:58359"/>
        <dbReference type="ChEBI" id="CHEBI:78520"/>
        <dbReference type="ChEBI" id="CHEBI:78521"/>
        <dbReference type="ChEBI" id="CHEBI:456216"/>
        <dbReference type="EC" id="6.3.5.7"/>
    </reaction>
</comment>
<comment type="caution">
    <text evidence="12">The sequence shown here is derived from an EMBL/GenBank/DDBJ whole genome shotgun (WGS) entry which is preliminary data.</text>
</comment>
<evidence type="ECO:0000256" key="6">
    <source>
        <dbReference type="ARBA" id="ARBA00022741"/>
    </source>
</evidence>
<dbReference type="Pfam" id="PF01425">
    <property type="entry name" value="Amidase"/>
    <property type="match status" value="1"/>
</dbReference>
<evidence type="ECO:0000256" key="7">
    <source>
        <dbReference type="ARBA" id="ARBA00022840"/>
    </source>
</evidence>
<evidence type="ECO:0000256" key="5">
    <source>
        <dbReference type="ARBA" id="ARBA00022598"/>
    </source>
</evidence>
<dbReference type="PANTHER" id="PTHR11895">
    <property type="entry name" value="TRANSAMIDASE"/>
    <property type="match status" value="1"/>
</dbReference>
<protein>
    <recommendedName>
        <fullName evidence="4 10">Glutamyl-tRNA(Gln) amidotransferase subunit A</fullName>
        <shortName evidence="10">Glu-ADT subunit A</shortName>
        <ecNumber evidence="3 10">6.3.5.7</ecNumber>
    </recommendedName>
</protein>
<dbReference type="AlphaFoldDB" id="A0A7X0EQA4"/>
<feature type="active site" description="Charge relay system" evidence="10">
    <location>
        <position position="153"/>
    </location>
</feature>
<sequence>MSMHELTLRQIASGLANKDFSATELTQSLLARIQAVDPQLNSFITVTEELALSQAKSADERRAAGENGALLGAPIAHKDLFCTRNVLTSCASKILSGFKAPYDATVVEKLAAAGTVTLGKLNMDEFAMGSANESSHFGPVKNPWDLTRVPGGSSGGSAAAVAARLIPAATGTDTGGSIRQPAALTNLTGLKPTYGRVSRWGMIAYASSLDQGGPLARNAEDCALLLQAMAGFDPKDSTSVDQPLDDYLAALSQPLAGLRIGLPREYFGAGLDARIGEKVLGVVEELKKLGATVKEISLPNMQHAIPAYYVIAPAEASSNLSRFDGVRFGYRCENPVNLEDLYKRSRGEGFGTEVKRRIMVGTYALSAGYYDAYYIKAQQIRRLIKNDFVAAFNEVDLIIGPTTPNLAWKIGEKNADPVSAYLEDIYTITANLAGIPGLSMPAGFVDGLPVGVQLLAPYFQEARLLNVAHQYQQVTEWHTQAPTGF</sequence>
<name>A0A7X0EQA4_9PSED</name>
<dbReference type="GO" id="GO:0016740">
    <property type="term" value="F:transferase activity"/>
    <property type="evidence" value="ECO:0007669"/>
    <property type="project" value="UniProtKB-KW"/>
</dbReference>
<reference evidence="12 13" key="1">
    <citation type="submission" date="2020-08" db="EMBL/GenBank/DDBJ databases">
        <title>Functional genomics of gut bacteria from endangered species of beetles.</title>
        <authorList>
            <person name="Carlos-Shanley C."/>
        </authorList>
    </citation>
    <scope>NUCLEOTIDE SEQUENCE [LARGE SCALE GENOMIC DNA]</scope>
    <source>
        <strain evidence="12 13">S00202</strain>
    </source>
</reference>
<evidence type="ECO:0000256" key="10">
    <source>
        <dbReference type="HAMAP-Rule" id="MF_00120"/>
    </source>
</evidence>
<dbReference type="EMBL" id="JACHLL010000001">
    <property type="protein sequence ID" value="MBB6340022.1"/>
    <property type="molecule type" value="Genomic_DNA"/>
</dbReference>
<dbReference type="Gene3D" id="3.90.1300.10">
    <property type="entry name" value="Amidase signature (AS) domain"/>
    <property type="match status" value="1"/>
</dbReference>
<dbReference type="HAMAP" id="MF_00120">
    <property type="entry name" value="GatA"/>
    <property type="match status" value="1"/>
</dbReference>
<comment type="similarity">
    <text evidence="1 10">Belongs to the amidase family. GatA subfamily.</text>
</comment>
<keyword evidence="6 10" id="KW-0547">Nucleotide-binding</keyword>
<dbReference type="PANTHER" id="PTHR11895:SF151">
    <property type="entry name" value="GLUTAMYL-TRNA(GLN) AMIDOTRANSFERASE SUBUNIT A"/>
    <property type="match status" value="1"/>
</dbReference>
<keyword evidence="7 10" id="KW-0067">ATP-binding</keyword>
<gene>
    <name evidence="10" type="primary">gatA</name>
    <name evidence="12" type="ORF">HNP49_000172</name>
</gene>
<dbReference type="GO" id="GO:0030956">
    <property type="term" value="C:glutamyl-tRNA(Gln) amidotransferase complex"/>
    <property type="evidence" value="ECO:0007669"/>
    <property type="project" value="InterPro"/>
</dbReference>
<dbReference type="Proteomes" id="UP000557193">
    <property type="component" value="Unassembled WGS sequence"/>
</dbReference>
<dbReference type="PROSITE" id="PS00571">
    <property type="entry name" value="AMIDASES"/>
    <property type="match status" value="1"/>
</dbReference>
<proteinExistence type="inferred from homology"/>
<dbReference type="NCBIfam" id="TIGR00132">
    <property type="entry name" value="gatA"/>
    <property type="match status" value="1"/>
</dbReference>
<evidence type="ECO:0000256" key="4">
    <source>
        <dbReference type="ARBA" id="ARBA00014428"/>
    </source>
</evidence>
<comment type="function">
    <text evidence="10">Allows the formation of correctly charged Gln-tRNA(Gln) through the transamidation of misacylated Glu-tRNA(Gln) in organisms which lack glutaminyl-tRNA synthetase. The reaction takes place in the presence of glutamine and ATP through an activated gamma-phospho-Glu-tRNA(Gln).</text>
</comment>
<keyword evidence="5 10" id="KW-0436">Ligase</keyword>
<accession>A0A7X0EQA4</accession>
<dbReference type="EC" id="6.3.5.7" evidence="3 10"/>
<dbReference type="InterPro" id="IPR036928">
    <property type="entry name" value="AS_sf"/>
</dbReference>
<feature type="domain" description="Amidase" evidence="11">
    <location>
        <begin position="24"/>
        <end position="465"/>
    </location>
</feature>
<feature type="active site" description="Charge relay system" evidence="10">
    <location>
        <position position="78"/>
    </location>
</feature>
<evidence type="ECO:0000256" key="9">
    <source>
        <dbReference type="ARBA" id="ARBA00047407"/>
    </source>
</evidence>
<comment type="subunit">
    <text evidence="2 10">Heterotrimer of A, B and C subunits.</text>
</comment>
<keyword evidence="8 10" id="KW-0648">Protein biosynthesis</keyword>
<evidence type="ECO:0000256" key="8">
    <source>
        <dbReference type="ARBA" id="ARBA00022917"/>
    </source>
</evidence>
<evidence type="ECO:0000256" key="3">
    <source>
        <dbReference type="ARBA" id="ARBA00012739"/>
    </source>
</evidence>
<feature type="active site" description="Acyl-ester intermediate" evidence="10">
    <location>
        <position position="177"/>
    </location>
</feature>
<evidence type="ECO:0000259" key="11">
    <source>
        <dbReference type="Pfam" id="PF01425"/>
    </source>
</evidence>
<dbReference type="GO" id="GO:0005524">
    <property type="term" value="F:ATP binding"/>
    <property type="evidence" value="ECO:0007669"/>
    <property type="project" value="UniProtKB-KW"/>
</dbReference>
<evidence type="ECO:0000256" key="2">
    <source>
        <dbReference type="ARBA" id="ARBA00011123"/>
    </source>
</evidence>
<dbReference type="InterPro" id="IPR020556">
    <property type="entry name" value="Amidase_CS"/>
</dbReference>
<evidence type="ECO:0000256" key="1">
    <source>
        <dbReference type="ARBA" id="ARBA00008069"/>
    </source>
</evidence>
<dbReference type="InterPro" id="IPR000120">
    <property type="entry name" value="Amidase"/>
</dbReference>
<organism evidence="12 13">
    <name type="scientific">Pseudomonas fluvialis</name>
    <dbReference type="NCBI Taxonomy" id="1793966"/>
    <lineage>
        <taxon>Bacteria</taxon>
        <taxon>Pseudomonadati</taxon>
        <taxon>Pseudomonadota</taxon>
        <taxon>Gammaproteobacteria</taxon>
        <taxon>Pseudomonadales</taxon>
        <taxon>Pseudomonadaceae</taxon>
        <taxon>Pseudomonas</taxon>
    </lineage>
</organism>
<keyword evidence="13" id="KW-1185">Reference proteome</keyword>
<evidence type="ECO:0000313" key="13">
    <source>
        <dbReference type="Proteomes" id="UP000557193"/>
    </source>
</evidence>